<dbReference type="RefSeq" id="WP_204005175.1">
    <property type="nucleotide sequence ID" value="NZ_BOPG01000058.1"/>
</dbReference>
<dbReference type="PANTHER" id="PTHR45436">
    <property type="entry name" value="SENSOR HISTIDINE KINASE YKOH"/>
    <property type="match status" value="1"/>
</dbReference>
<dbReference type="SMART" id="SM00387">
    <property type="entry name" value="HATPase_c"/>
    <property type="match status" value="1"/>
</dbReference>
<keyword evidence="10" id="KW-1185">Reference proteome</keyword>
<sequence length="778" mass="83520">MRRRNWSIRSRILALVLPPTIMFVIYWLIGTTASGVASLNLLNSGEAHSGVLDPGGVVVTELQRERHLTAATIAGRPDALAGLIEQRVRTDAAVTTYRRKATAIGSLSDHAAQRIAESATAFDGLRATRSAVDSGQPQRVAALAGYDGMVDAMFRVYQPLMELDDPEATRLLRAAMLTAQSREQLARQDTVLTLGRLAAAEQAEFARIMGIRRHLLVEAAAELDGATRARYVELDTATELIGLETLENSLASGSQSGVPLVEWTAVRESADRRLLAAERALDEAFDDRTSTVATLWYWRFGLTAVIGLLAVVLTIAVTIRVGSSLIRRLRGLRRAALDLADDRLPGVVMRLRRGETVDVATEAPDLEFGNDEIGQVGHAFSAAQRTAVESAIQEARVRAGLNEVFLNIARRSQTLLHRQLTVLDRMERRTTDPQELEDLFRVDHLATRMRRHAEDLVILAGSAPGRGWREPVPLIDVVRGAVSEVEDYTRVQVLTVPDAALAGRAVTDLLHLLAELIENATSFSPPHTKVNVVGQLVPNGFALEIEDRGLGMTDEELAEANARLRRPPDFDPANSARLGLFVVALLAARLGAQVTLRSSPFGGITAVVLVPPDLVVDETAAPAEAPAPVVVGAAPALPAPAPASSRRVSGPAPAPRLEPPVVPSEPPPSAPSREVTPLDASPSPSAYTTLDAAPPAAPHTETALDTVPIDLTEDGLPRRVRRSATPEPPPTDDTDGAPSMRPPEQTRAMMSAFQSAVTRGRRDAGAMDSTAAEPEQEN</sequence>
<dbReference type="GO" id="GO:0004673">
    <property type="term" value="F:protein histidine kinase activity"/>
    <property type="evidence" value="ECO:0007669"/>
    <property type="project" value="UniProtKB-EC"/>
</dbReference>
<feature type="transmembrane region" description="Helical" evidence="7">
    <location>
        <begin position="12"/>
        <end position="29"/>
    </location>
</feature>
<dbReference type="PANTHER" id="PTHR45436:SF5">
    <property type="entry name" value="SENSOR HISTIDINE KINASE TRCS"/>
    <property type="match status" value="1"/>
</dbReference>
<keyword evidence="4" id="KW-0808">Transferase</keyword>
<dbReference type="Proteomes" id="UP000612585">
    <property type="component" value="Unassembled WGS sequence"/>
</dbReference>
<dbReference type="InterPro" id="IPR050428">
    <property type="entry name" value="TCS_sensor_his_kinase"/>
</dbReference>
<dbReference type="Gene3D" id="3.30.565.10">
    <property type="entry name" value="Histidine kinase-like ATPase, C-terminal domain"/>
    <property type="match status" value="1"/>
</dbReference>
<feature type="region of interest" description="Disordered" evidence="6">
    <location>
        <begin position="638"/>
        <end position="778"/>
    </location>
</feature>
<feature type="compositionally biased region" description="Pro residues" evidence="6">
    <location>
        <begin position="652"/>
        <end position="670"/>
    </location>
</feature>
<dbReference type="InterPro" id="IPR013587">
    <property type="entry name" value="Nitrate/nitrite_sensing"/>
</dbReference>
<evidence type="ECO:0000313" key="10">
    <source>
        <dbReference type="Proteomes" id="UP000612585"/>
    </source>
</evidence>
<keyword evidence="3" id="KW-0597">Phosphoprotein</keyword>
<dbReference type="Pfam" id="PF08376">
    <property type="entry name" value="NIT"/>
    <property type="match status" value="1"/>
</dbReference>
<dbReference type="InterPro" id="IPR036890">
    <property type="entry name" value="HATPase_C_sf"/>
</dbReference>
<keyword evidence="5" id="KW-0418">Kinase</keyword>
<evidence type="ECO:0000256" key="4">
    <source>
        <dbReference type="ARBA" id="ARBA00022679"/>
    </source>
</evidence>
<dbReference type="EMBL" id="BOPG01000058">
    <property type="protein sequence ID" value="GIJ60649.1"/>
    <property type="molecule type" value="Genomic_DNA"/>
</dbReference>
<keyword evidence="7" id="KW-0812">Transmembrane</keyword>
<evidence type="ECO:0000256" key="6">
    <source>
        <dbReference type="SAM" id="MobiDB-lite"/>
    </source>
</evidence>
<dbReference type="Pfam" id="PF02518">
    <property type="entry name" value="HATPase_c"/>
    <property type="match status" value="1"/>
</dbReference>
<gene>
    <name evidence="9" type="ORF">Vau01_081650</name>
</gene>
<feature type="domain" description="Histidine kinase/HSP90-like ATPase" evidence="8">
    <location>
        <begin position="504"/>
        <end position="615"/>
    </location>
</feature>
<proteinExistence type="predicted"/>
<evidence type="ECO:0000256" key="1">
    <source>
        <dbReference type="ARBA" id="ARBA00000085"/>
    </source>
</evidence>
<dbReference type="AlphaFoldDB" id="A0A8J3ZAQ9"/>
<comment type="caution">
    <text evidence="9">The sequence shown here is derived from an EMBL/GenBank/DDBJ whole genome shotgun (WGS) entry which is preliminary data.</text>
</comment>
<evidence type="ECO:0000256" key="2">
    <source>
        <dbReference type="ARBA" id="ARBA00012438"/>
    </source>
</evidence>
<evidence type="ECO:0000259" key="8">
    <source>
        <dbReference type="SMART" id="SM00387"/>
    </source>
</evidence>
<protein>
    <recommendedName>
        <fullName evidence="2">histidine kinase</fullName>
        <ecNumber evidence="2">2.7.13.3</ecNumber>
    </recommendedName>
</protein>
<dbReference type="GO" id="GO:0000160">
    <property type="term" value="P:phosphorelay signal transduction system"/>
    <property type="evidence" value="ECO:0007669"/>
    <property type="project" value="TreeGrafter"/>
</dbReference>
<dbReference type="SUPFAM" id="SSF55874">
    <property type="entry name" value="ATPase domain of HSP90 chaperone/DNA topoisomerase II/histidine kinase"/>
    <property type="match status" value="1"/>
</dbReference>
<comment type="catalytic activity">
    <reaction evidence="1">
        <text>ATP + protein L-histidine = ADP + protein N-phospho-L-histidine.</text>
        <dbReference type="EC" id="2.7.13.3"/>
    </reaction>
</comment>
<name>A0A8J3ZAQ9_9ACTN</name>
<feature type="compositionally biased region" description="Low complexity" evidence="6">
    <location>
        <begin position="638"/>
        <end position="651"/>
    </location>
</feature>
<evidence type="ECO:0000256" key="5">
    <source>
        <dbReference type="ARBA" id="ARBA00022777"/>
    </source>
</evidence>
<dbReference type="InterPro" id="IPR003594">
    <property type="entry name" value="HATPase_dom"/>
</dbReference>
<evidence type="ECO:0000313" key="9">
    <source>
        <dbReference type="EMBL" id="GIJ60649.1"/>
    </source>
</evidence>
<dbReference type="GO" id="GO:0005886">
    <property type="term" value="C:plasma membrane"/>
    <property type="evidence" value="ECO:0007669"/>
    <property type="project" value="TreeGrafter"/>
</dbReference>
<reference evidence="9" key="1">
    <citation type="submission" date="2021-01" db="EMBL/GenBank/DDBJ databases">
        <title>Whole genome shotgun sequence of Virgisporangium aurantiacum NBRC 16421.</title>
        <authorList>
            <person name="Komaki H."/>
            <person name="Tamura T."/>
        </authorList>
    </citation>
    <scope>NUCLEOTIDE SEQUENCE</scope>
    <source>
        <strain evidence="9">NBRC 16421</strain>
    </source>
</reference>
<keyword evidence="7" id="KW-1133">Transmembrane helix</keyword>
<accession>A0A8J3ZAQ9</accession>
<evidence type="ECO:0000256" key="3">
    <source>
        <dbReference type="ARBA" id="ARBA00022553"/>
    </source>
</evidence>
<keyword evidence="7" id="KW-0472">Membrane</keyword>
<evidence type="ECO:0000256" key="7">
    <source>
        <dbReference type="SAM" id="Phobius"/>
    </source>
</evidence>
<organism evidence="9 10">
    <name type="scientific">Virgisporangium aurantiacum</name>
    <dbReference type="NCBI Taxonomy" id="175570"/>
    <lineage>
        <taxon>Bacteria</taxon>
        <taxon>Bacillati</taxon>
        <taxon>Actinomycetota</taxon>
        <taxon>Actinomycetes</taxon>
        <taxon>Micromonosporales</taxon>
        <taxon>Micromonosporaceae</taxon>
        <taxon>Virgisporangium</taxon>
    </lineage>
</organism>
<dbReference type="EC" id="2.7.13.3" evidence="2"/>